<evidence type="ECO:0000313" key="3">
    <source>
        <dbReference type="Proteomes" id="UP000015106"/>
    </source>
</evidence>
<keyword evidence="3" id="KW-1185">Reference proteome</keyword>
<proteinExistence type="predicted"/>
<dbReference type="AlphaFoldDB" id="A0A8R7V9L3"/>
<dbReference type="Proteomes" id="UP000015106">
    <property type="component" value="Chromosome 7"/>
</dbReference>
<name>A0A8R7V9L3_TRIUA</name>
<reference evidence="3" key="1">
    <citation type="journal article" date="2013" name="Nature">
        <title>Draft genome of the wheat A-genome progenitor Triticum urartu.</title>
        <authorList>
            <person name="Ling H.Q."/>
            <person name="Zhao S."/>
            <person name="Liu D."/>
            <person name="Wang J."/>
            <person name="Sun H."/>
            <person name="Zhang C."/>
            <person name="Fan H."/>
            <person name="Li D."/>
            <person name="Dong L."/>
            <person name="Tao Y."/>
            <person name="Gao C."/>
            <person name="Wu H."/>
            <person name="Li Y."/>
            <person name="Cui Y."/>
            <person name="Guo X."/>
            <person name="Zheng S."/>
            <person name="Wang B."/>
            <person name="Yu K."/>
            <person name="Liang Q."/>
            <person name="Yang W."/>
            <person name="Lou X."/>
            <person name="Chen J."/>
            <person name="Feng M."/>
            <person name="Jian J."/>
            <person name="Zhang X."/>
            <person name="Luo G."/>
            <person name="Jiang Y."/>
            <person name="Liu J."/>
            <person name="Wang Z."/>
            <person name="Sha Y."/>
            <person name="Zhang B."/>
            <person name="Wu H."/>
            <person name="Tang D."/>
            <person name="Shen Q."/>
            <person name="Xue P."/>
            <person name="Zou S."/>
            <person name="Wang X."/>
            <person name="Liu X."/>
            <person name="Wang F."/>
            <person name="Yang Y."/>
            <person name="An X."/>
            <person name="Dong Z."/>
            <person name="Zhang K."/>
            <person name="Zhang X."/>
            <person name="Luo M.C."/>
            <person name="Dvorak J."/>
            <person name="Tong Y."/>
            <person name="Wang J."/>
            <person name="Yang H."/>
            <person name="Li Z."/>
            <person name="Wang D."/>
            <person name="Zhang A."/>
            <person name="Wang J."/>
        </authorList>
    </citation>
    <scope>NUCLEOTIDE SEQUENCE</scope>
    <source>
        <strain evidence="3">cv. G1812</strain>
    </source>
</reference>
<reference evidence="2" key="3">
    <citation type="submission" date="2022-06" db="UniProtKB">
        <authorList>
            <consortium name="EnsemblPlants"/>
        </authorList>
    </citation>
    <scope>IDENTIFICATION</scope>
</reference>
<organism evidence="2 3">
    <name type="scientific">Triticum urartu</name>
    <name type="common">Red wild einkorn</name>
    <name type="synonym">Crithodium urartu</name>
    <dbReference type="NCBI Taxonomy" id="4572"/>
    <lineage>
        <taxon>Eukaryota</taxon>
        <taxon>Viridiplantae</taxon>
        <taxon>Streptophyta</taxon>
        <taxon>Embryophyta</taxon>
        <taxon>Tracheophyta</taxon>
        <taxon>Spermatophyta</taxon>
        <taxon>Magnoliopsida</taxon>
        <taxon>Liliopsida</taxon>
        <taxon>Poales</taxon>
        <taxon>Poaceae</taxon>
        <taxon>BOP clade</taxon>
        <taxon>Pooideae</taxon>
        <taxon>Triticodae</taxon>
        <taxon>Triticeae</taxon>
        <taxon>Triticinae</taxon>
        <taxon>Triticum</taxon>
    </lineage>
</organism>
<accession>A0A8R7V9L3</accession>
<dbReference type="Gramene" id="TuG1812G0700004306.01.T01">
    <property type="protein sequence ID" value="TuG1812G0700004306.01.T01.cds244761"/>
    <property type="gene ID" value="TuG1812G0700004306.01"/>
</dbReference>
<feature type="region of interest" description="Disordered" evidence="1">
    <location>
        <begin position="72"/>
        <end position="109"/>
    </location>
</feature>
<protein>
    <submittedName>
        <fullName evidence="2">Uncharacterized protein</fullName>
    </submittedName>
</protein>
<evidence type="ECO:0000313" key="2">
    <source>
        <dbReference type="EnsemblPlants" id="TuG1812G0700004306.01.T01.cds244761"/>
    </source>
</evidence>
<dbReference type="EnsemblPlants" id="TuG1812G0700004306.01.T01">
    <property type="protein sequence ID" value="TuG1812G0700004306.01.T01.cds244761"/>
    <property type="gene ID" value="TuG1812G0700004306.01"/>
</dbReference>
<reference evidence="2" key="2">
    <citation type="submission" date="2018-03" db="EMBL/GenBank/DDBJ databases">
        <title>The Triticum urartu genome reveals the dynamic nature of wheat genome evolution.</title>
        <authorList>
            <person name="Ling H."/>
            <person name="Ma B."/>
            <person name="Shi X."/>
            <person name="Liu H."/>
            <person name="Dong L."/>
            <person name="Sun H."/>
            <person name="Cao Y."/>
            <person name="Gao Q."/>
            <person name="Zheng S."/>
            <person name="Li Y."/>
            <person name="Yu Y."/>
            <person name="Du H."/>
            <person name="Qi M."/>
            <person name="Li Y."/>
            <person name="Yu H."/>
            <person name="Cui Y."/>
            <person name="Wang N."/>
            <person name="Chen C."/>
            <person name="Wu H."/>
            <person name="Zhao Y."/>
            <person name="Zhang J."/>
            <person name="Li Y."/>
            <person name="Zhou W."/>
            <person name="Zhang B."/>
            <person name="Hu W."/>
            <person name="Eijk M."/>
            <person name="Tang J."/>
            <person name="Witsenboer H."/>
            <person name="Zhao S."/>
            <person name="Li Z."/>
            <person name="Zhang A."/>
            <person name="Wang D."/>
            <person name="Liang C."/>
        </authorList>
    </citation>
    <scope>NUCLEOTIDE SEQUENCE [LARGE SCALE GENOMIC DNA]</scope>
    <source>
        <strain evidence="2">cv. G1812</strain>
    </source>
</reference>
<feature type="region of interest" description="Disordered" evidence="1">
    <location>
        <begin position="1"/>
        <end position="22"/>
    </location>
</feature>
<sequence>MPDLATRRRPSQQSSRLKDPPSRATVWNWASAVAADRWSKARKVRYLLSAAMGNAGWRAWWARRKRRVEVARRQARRTARQRMSDLGSRRARISQSTISSGRLRRRGVAPAAAASAMVAGRGEVGVS</sequence>
<evidence type="ECO:0000256" key="1">
    <source>
        <dbReference type="SAM" id="MobiDB-lite"/>
    </source>
</evidence>